<evidence type="ECO:0000259" key="5">
    <source>
        <dbReference type="Pfam" id="PF04055"/>
    </source>
</evidence>
<dbReference type="Pfam" id="PF12345">
    <property type="entry name" value="DUF3641"/>
    <property type="match status" value="1"/>
</dbReference>
<dbReference type="GO" id="GO:0046872">
    <property type="term" value="F:metal ion binding"/>
    <property type="evidence" value="ECO:0007669"/>
    <property type="project" value="UniProtKB-KW"/>
</dbReference>
<reference evidence="7" key="1">
    <citation type="journal article" date="2015" name="Nature">
        <title>Complex archaea that bridge the gap between prokaryotes and eukaryotes.</title>
        <authorList>
            <person name="Spang A."/>
            <person name="Saw J.H."/>
            <person name="Jorgensen S.L."/>
            <person name="Zaremba-Niedzwiedzka K."/>
            <person name="Martijn J."/>
            <person name="Lind A.E."/>
            <person name="van Eijk R."/>
            <person name="Schleper C."/>
            <person name="Guy L."/>
            <person name="Ettema T.J."/>
        </authorList>
    </citation>
    <scope>NUCLEOTIDE SEQUENCE</scope>
</reference>
<dbReference type="EMBL" id="LAZR01020593">
    <property type="protein sequence ID" value="KKL88334.1"/>
    <property type="molecule type" value="Genomic_DNA"/>
</dbReference>
<keyword evidence="1" id="KW-0949">S-adenosyl-L-methionine</keyword>
<evidence type="ECO:0000256" key="3">
    <source>
        <dbReference type="ARBA" id="ARBA00023004"/>
    </source>
</evidence>
<feature type="domain" description="Arsenosugar biosynthesis radical SAM protein ArsS-like C-terminal" evidence="6">
    <location>
        <begin position="180"/>
        <end position="225"/>
    </location>
</feature>
<keyword evidence="2" id="KW-0479">Metal-binding</keyword>
<dbReference type="PANTHER" id="PTHR43728:SF1">
    <property type="entry name" value="FE-S OXIDOREDUCTASE"/>
    <property type="match status" value="1"/>
</dbReference>
<accession>A0A0F9FPD2</accession>
<protein>
    <recommendedName>
        <fullName evidence="8">Radical SAM core domain-containing protein</fullName>
    </recommendedName>
</protein>
<organism evidence="7">
    <name type="scientific">marine sediment metagenome</name>
    <dbReference type="NCBI Taxonomy" id="412755"/>
    <lineage>
        <taxon>unclassified sequences</taxon>
        <taxon>metagenomes</taxon>
        <taxon>ecological metagenomes</taxon>
    </lineage>
</organism>
<sequence length="227" mass="26448">MIADIKERIRRLDPNFLCHRKIETLQVNLGNMCNQHCTHCHVSASSAGSKIMPEEVIEKVVDFLQNQEEFVLDITGGSPELHPNFRFFIEKTREFTSRLMVRTNLTVFFETGMDWIPYWYRDHDVVLIASLPCYTRENVDEQRGKGVFEKSVKALKKLNELGYGERLELNLVHNPGGDFLPDHQRELEIEYRRQLLKTHGVIFNRLFTLTNAPLGRFKDCLRANGLL</sequence>
<dbReference type="CDD" id="cd01335">
    <property type="entry name" value="Radical_SAM"/>
    <property type="match status" value="1"/>
</dbReference>
<dbReference type="AlphaFoldDB" id="A0A0F9FPD2"/>
<proteinExistence type="predicted"/>
<keyword evidence="4" id="KW-0411">Iron-sulfur</keyword>
<dbReference type="InterPro" id="IPR058240">
    <property type="entry name" value="rSAM_sf"/>
</dbReference>
<evidence type="ECO:0008006" key="8">
    <source>
        <dbReference type="Google" id="ProtNLM"/>
    </source>
</evidence>
<dbReference type="InterPro" id="IPR024521">
    <property type="entry name" value="ArsS-like_C"/>
</dbReference>
<dbReference type="Pfam" id="PF04055">
    <property type="entry name" value="Radical_SAM"/>
    <property type="match status" value="1"/>
</dbReference>
<dbReference type="SFLD" id="SFLDS00029">
    <property type="entry name" value="Radical_SAM"/>
    <property type="match status" value="1"/>
</dbReference>
<evidence type="ECO:0000313" key="7">
    <source>
        <dbReference type="EMBL" id="KKL88334.1"/>
    </source>
</evidence>
<evidence type="ECO:0000256" key="1">
    <source>
        <dbReference type="ARBA" id="ARBA00022691"/>
    </source>
</evidence>
<feature type="non-terminal residue" evidence="7">
    <location>
        <position position="227"/>
    </location>
</feature>
<evidence type="ECO:0000256" key="2">
    <source>
        <dbReference type="ARBA" id="ARBA00022723"/>
    </source>
</evidence>
<name>A0A0F9FPD2_9ZZZZ</name>
<dbReference type="InterPro" id="IPR007197">
    <property type="entry name" value="rSAM"/>
</dbReference>
<dbReference type="PANTHER" id="PTHR43728">
    <property type="entry name" value="SLR0304 PROTEIN"/>
    <property type="match status" value="1"/>
</dbReference>
<dbReference type="Gene3D" id="3.20.20.70">
    <property type="entry name" value="Aldolase class I"/>
    <property type="match status" value="1"/>
</dbReference>
<comment type="caution">
    <text evidence="7">The sequence shown here is derived from an EMBL/GenBank/DDBJ whole genome shotgun (WGS) entry which is preliminary data.</text>
</comment>
<dbReference type="GO" id="GO:0051536">
    <property type="term" value="F:iron-sulfur cluster binding"/>
    <property type="evidence" value="ECO:0007669"/>
    <property type="project" value="UniProtKB-KW"/>
</dbReference>
<evidence type="ECO:0000259" key="6">
    <source>
        <dbReference type="Pfam" id="PF12345"/>
    </source>
</evidence>
<evidence type="ECO:0000256" key="4">
    <source>
        <dbReference type="ARBA" id="ARBA00023014"/>
    </source>
</evidence>
<feature type="domain" description="Radical SAM core" evidence="5">
    <location>
        <begin position="27"/>
        <end position="165"/>
    </location>
</feature>
<dbReference type="SFLD" id="SFLDG01067">
    <property type="entry name" value="SPASM/twitch_domain_containing"/>
    <property type="match status" value="1"/>
</dbReference>
<dbReference type="SUPFAM" id="SSF102114">
    <property type="entry name" value="Radical SAM enzymes"/>
    <property type="match status" value="1"/>
</dbReference>
<dbReference type="GO" id="GO:0003824">
    <property type="term" value="F:catalytic activity"/>
    <property type="evidence" value="ECO:0007669"/>
    <property type="project" value="InterPro"/>
</dbReference>
<gene>
    <name evidence="7" type="ORF">LCGC14_1925730</name>
</gene>
<dbReference type="InterPro" id="IPR013785">
    <property type="entry name" value="Aldolase_TIM"/>
</dbReference>
<keyword evidence="3" id="KW-0408">Iron</keyword>
<dbReference type="InterPro" id="IPR026351">
    <property type="entry name" value="rSAM_ArsS-like"/>
</dbReference>